<dbReference type="PANTHER" id="PTHR43065">
    <property type="entry name" value="SENSOR HISTIDINE KINASE"/>
    <property type="match status" value="1"/>
</dbReference>
<feature type="transmembrane region" description="Helical" evidence="9">
    <location>
        <begin position="15"/>
        <end position="38"/>
    </location>
</feature>
<keyword evidence="8" id="KW-0902">Two-component regulatory system</keyword>
<organism evidence="11 12">
    <name type="scientific">Lebetimonas natsushimae</name>
    <dbReference type="NCBI Taxonomy" id="1936991"/>
    <lineage>
        <taxon>Bacteria</taxon>
        <taxon>Pseudomonadati</taxon>
        <taxon>Campylobacterota</taxon>
        <taxon>Epsilonproteobacteria</taxon>
        <taxon>Nautiliales</taxon>
        <taxon>Nautiliaceae</taxon>
        <taxon>Lebetimonas</taxon>
    </lineage>
</organism>
<feature type="domain" description="Histidine kinase" evidence="10">
    <location>
        <begin position="322"/>
        <end position="528"/>
    </location>
</feature>
<dbReference type="EC" id="2.7.13.3" evidence="2"/>
<dbReference type="InterPro" id="IPR036890">
    <property type="entry name" value="HATPase_C_sf"/>
</dbReference>
<dbReference type="GO" id="GO:0005524">
    <property type="term" value="F:ATP binding"/>
    <property type="evidence" value="ECO:0007669"/>
    <property type="project" value="UniProtKB-KW"/>
</dbReference>
<keyword evidence="3" id="KW-0597">Phosphoprotein</keyword>
<name>A0A292YAG9_9BACT</name>
<dbReference type="CDD" id="cd00082">
    <property type="entry name" value="HisKA"/>
    <property type="match status" value="1"/>
</dbReference>
<keyword evidence="9" id="KW-0812">Transmembrane</keyword>
<feature type="transmembrane region" description="Helical" evidence="9">
    <location>
        <begin position="259"/>
        <end position="278"/>
    </location>
</feature>
<evidence type="ECO:0000313" key="11">
    <source>
        <dbReference type="EMBL" id="GAX87922.1"/>
    </source>
</evidence>
<gene>
    <name evidence="11" type="ORF">LNAT_P1219</name>
</gene>
<evidence type="ECO:0000256" key="7">
    <source>
        <dbReference type="ARBA" id="ARBA00022840"/>
    </source>
</evidence>
<comment type="catalytic activity">
    <reaction evidence="1">
        <text>ATP + protein L-histidine = ADP + protein N-phospho-L-histidine.</text>
        <dbReference type="EC" id="2.7.13.3"/>
    </reaction>
</comment>
<evidence type="ECO:0000313" key="12">
    <source>
        <dbReference type="Proteomes" id="UP000217944"/>
    </source>
</evidence>
<accession>A0A292YAG9</accession>
<keyword evidence="7" id="KW-0067">ATP-binding</keyword>
<keyword evidence="6" id="KW-0418">Kinase</keyword>
<dbReference type="InterPro" id="IPR036097">
    <property type="entry name" value="HisK_dim/P_sf"/>
</dbReference>
<reference evidence="11 12" key="1">
    <citation type="journal article" date="2017" name="Syst. Appl. Microbiol.">
        <title>Lebetimonas natsushimae sp. nov., a novel strictly anaerobic, moderately thermophilic chemoautotroph isolated from a deep-sea hydrothermal vent polychaete nest in the Mid-Okinawa Trough.</title>
        <authorList>
            <person name="Nagata R."/>
            <person name="Takaki Y."/>
            <person name="Tame A."/>
            <person name="Nunoura T."/>
            <person name="Muto H."/>
            <person name="Mino S."/>
            <person name="Sawayama S."/>
            <person name="Takai K."/>
            <person name="Nakagawa S."/>
        </authorList>
    </citation>
    <scope>NUCLEOTIDE SEQUENCE [LARGE SCALE GENOMIC DNA]</scope>
    <source>
        <strain evidence="11 12">HS1857</strain>
    </source>
</reference>
<dbReference type="SMART" id="SM00387">
    <property type="entry name" value="HATPase_c"/>
    <property type="match status" value="1"/>
</dbReference>
<evidence type="ECO:0000256" key="6">
    <source>
        <dbReference type="ARBA" id="ARBA00022777"/>
    </source>
</evidence>
<dbReference type="InterPro" id="IPR003661">
    <property type="entry name" value="HisK_dim/P_dom"/>
</dbReference>
<dbReference type="GO" id="GO:0000155">
    <property type="term" value="F:phosphorelay sensor kinase activity"/>
    <property type="evidence" value="ECO:0007669"/>
    <property type="project" value="InterPro"/>
</dbReference>
<dbReference type="PROSITE" id="PS50109">
    <property type="entry name" value="HIS_KIN"/>
    <property type="match status" value="1"/>
</dbReference>
<comment type="caution">
    <text evidence="11">The sequence shown here is derived from an EMBL/GenBank/DDBJ whole genome shotgun (WGS) entry which is preliminary data.</text>
</comment>
<keyword evidence="9" id="KW-0472">Membrane</keyword>
<dbReference type="PRINTS" id="PR00344">
    <property type="entry name" value="BCTRLSENSOR"/>
</dbReference>
<dbReference type="InterPro" id="IPR003594">
    <property type="entry name" value="HATPase_dom"/>
</dbReference>
<dbReference type="Proteomes" id="UP000217944">
    <property type="component" value="Unassembled WGS sequence"/>
</dbReference>
<protein>
    <recommendedName>
        <fullName evidence="2">histidine kinase</fullName>
        <ecNumber evidence="2">2.7.13.3</ecNumber>
    </recommendedName>
</protein>
<sequence length="528" mass="61875">MDIKLKRNSEFKFDLIIAFFLFAFLIIVIVIYVSIFFFNNIATQNFQQNIILYSKNLIKDYNKKKNQVLQKTVSISKSPLISSEFNVNENLIFSVFKLILSSEDSIKKISLTKNRRNIYCKKTNNEITCNINTSKLKKIKNILIKEKIEKNSLIFNVFLPIKSNKILHIIYKYPNFFEKYSDMFNILVIDTNGKILYSDFSQAKTIYDIYGYPVVDLIKKDHGFISDDIYVMNINNNYKIVFLQNKKLIKETSNISKKLAIIMIILSVFVAVPLGVFFSKPLYNYYSELDKKINEEVQKVKENEQLLMQQSKLAALGEMLGNIAHQWRHPLTHLSLLIQNLEIAYKKNRIDEKYIENFKHKAMKQIEYMSKTIDDFRNFFKEDKEKTDFIVNESVKEVLFLLDGRLKNYNIDVEIIEEGEKTIYGFKNEFLQVIMNIINNAIDVLNERNIKNKKIWIKIGNVIEIEDNAGGIRKEIIDKIFEPYFTTKFQSQGTGIGLYMSKIIITKHFNGNLYAYNSKNGAVFVIKV</sequence>
<evidence type="ECO:0000256" key="2">
    <source>
        <dbReference type="ARBA" id="ARBA00012438"/>
    </source>
</evidence>
<evidence type="ECO:0000256" key="3">
    <source>
        <dbReference type="ARBA" id="ARBA00022553"/>
    </source>
</evidence>
<evidence type="ECO:0000256" key="5">
    <source>
        <dbReference type="ARBA" id="ARBA00022741"/>
    </source>
</evidence>
<dbReference type="SUPFAM" id="SSF55874">
    <property type="entry name" value="ATPase domain of HSP90 chaperone/DNA topoisomerase II/histidine kinase"/>
    <property type="match status" value="1"/>
</dbReference>
<dbReference type="Pfam" id="PF02518">
    <property type="entry name" value="HATPase_c"/>
    <property type="match status" value="1"/>
</dbReference>
<evidence type="ECO:0000259" key="10">
    <source>
        <dbReference type="PROSITE" id="PS50109"/>
    </source>
</evidence>
<dbReference type="Gene3D" id="1.10.287.130">
    <property type="match status" value="1"/>
</dbReference>
<dbReference type="EMBL" id="BDME01000002">
    <property type="protein sequence ID" value="GAX87922.1"/>
    <property type="molecule type" value="Genomic_DNA"/>
</dbReference>
<keyword evidence="4" id="KW-0808">Transferase</keyword>
<evidence type="ECO:0000256" key="8">
    <source>
        <dbReference type="ARBA" id="ARBA00023012"/>
    </source>
</evidence>
<evidence type="ECO:0000256" key="9">
    <source>
        <dbReference type="SAM" id="Phobius"/>
    </source>
</evidence>
<dbReference type="Gene3D" id="3.30.565.10">
    <property type="entry name" value="Histidine kinase-like ATPase, C-terminal domain"/>
    <property type="match status" value="1"/>
</dbReference>
<evidence type="ECO:0000256" key="1">
    <source>
        <dbReference type="ARBA" id="ARBA00000085"/>
    </source>
</evidence>
<dbReference type="PANTHER" id="PTHR43065:SF10">
    <property type="entry name" value="PEROXIDE STRESS-ACTIVATED HISTIDINE KINASE MAK3"/>
    <property type="match status" value="1"/>
</dbReference>
<keyword evidence="5" id="KW-0547">Nucleotide-binding</keyword>
<dbReference type="AlphaFoldDB" id="A0A292YAG9"/>
<dbReference type="InterPro" id="IPR004358">
    <property type="entry name" value="Sig_transdc_His_kin-like_C"/>
</dbReference>
<keyword evidence="12" id="KW-1185">Reference proteome</keyword>
<dbReference type="SUPFAM" id="SSF47384">
    <property type="entry name" value="Homodimeric domain of signal transducing histidine kinase"/>
    <property type="match status" value="1"/>
</dbReference>
<proteinExistence type="predicted"/>
<evidence type="ECO:0000256" key="4">
    <source>
        <dbReference type="ARBA" id="ARBA00022679"/>
    </source>
</evidence>
<dbReference type="InterPro" id="IPR005467">
    <property type="entry name" value="His_kinase_dom"/>
</dbReference>
<keyword evidence="9" id="KW-1133">Transmembrane helix</keyword>